<dbReference type="Gene3D" id="1.10.10.10">
    <property type="entry name" value="Winged helix-like DNA-binding domain superfamily/Winged helix DNA-binding domain"/>
    <property type="match status" value="1"/>
</dbReference>
<dbReference type="Proteomes" id="UP000622580">
    <property type="component" value="Unassembled WGS sequence"/>
</dbReference>
<name>A0A941CZS3_9CAUL</name>
<accession>A0A941CZS3</accession>
<dbReference type="EMBL" id="JAGSGD010000001">
    <property type="protein sequence ID" value="MBR7618907.1"/>
    <property type="molecule type" value="Genomic_DNA"/>
</dbReference>
<organism evidence="1 2">
    <name type="scientific">Phenylobacterium glaciei</name>
    <dbReference type="NCBI Taxonomy" id="2803784"/>
    <lineage>
        <taxon>Bacteria</taxon>
        <taxon>Pseudomonadati</taxon>
        <taxon>Pseudomonadota</taxon>
        <taxon>Alphaproteobacteria</taxon>
        <taxon>Caulobacterales</taxon>
        <taxon>Caulobacteraceae</taxon>
        <taxon>Phenylobacterium</taxon>
    </lineage>
</organism>
<dbReference type="SUPFAM" id="SSF46785">
    <property type="entry name" value="Winged helix' DNA-binding domain"/>
    <property type="match status" value="1"/>
</dbReference>
<sequence>MRSTPDDLLFQIKTRGPSRTLALAQTLGISRQAALQGLEKLTTEGLVEHATARAGVGRPRRSWSLTTKGHGRFPDTHAQMTVDLIEAVRAEFGPAVLDRLIARRERVVGEGYKAALPDQGLESRLAKLAQLRAAEGYMAEWSAQEDGSYLLVENHCPICAAATACQGFCRAELSLFQMLLAPAKVERLDHILAGARRCAYRIVV</sequence>
<keyword evidence="2" id="KW-1185">Reference proteome</keyword>
<dbReference type="RefSeq" id="WP_215338941.1">
    <property type="nucleotide sequence ID" value="NZ_JAGSGD010000001.1"/>
</dbReference>
<protein>
    <submittedName>
        <fullName evidence="1">Transcriptional regulator</fullName>
    </submittedName>
</protein>
<evidence type="ECO:0000313" key="2">
    <source>
        <dbReference type="Proteomes" id="UP000622580"/>
    </source>
</evidence>
<proteinExistence type="predicted"/>
<evidence type="ECO:0000313" key="1">
    <source>
        <dbReference type="EMBL" id="MBR7618907.1"/>
    </source>
</evidence>
<dbReference type="AlphaFoldDB" id="A0A941CZS3"/>
<comment type="caution">
    <text evidence="1">The sequence shown here is derived from an EMBL/GenBank/DDBJ whole genome shotgun (WGS) entry which is preliminary data.</text>
</comment>
<gene>
    <name evidence="1" type="ORF">JKL49_05850</name>
</gene>
<dbReference type="InterPro" id="IPR036388">
    <property type="entry name" value="WH-like_DNA-bd_sf"/>
</dbReference>
<reference evidence="1" key="1">
    <citation type="submission" date="2021-04" db="EMBL/GenBank/DDBJ databases">
        <title>Draft genome assembly of strain Phenylobacterium sp. 20VBR1 using MiniION and Illumina platforms.</title>
        <authorList>
            <person name="Thomas F.A."/>
            <person name="Krishnan K.P."/>
            <person name="Sinha R.K."/>
        </authorList>
    </citation>
    <scope>NUCLEOTIDE SEQUENCE</scope>
    <source>
        <strain evidence="1">20VBR1</strain>
    </source>
</reference>
<dbReference type="InterPro" id="IPR036390">
    <property type="entry name" value="WH_DNA-bd_sf"/>
</dbReference>